<proteinExistence type="predicted"/>
<evidence type="ECO:0000313" key="2">
    <source>
        <dbReference type="Proteomes" id="UP000604046"/>
    </source>
</evidence>
<keyword evidence="2" id="KW-1185">Reference proteome</keyword>
<sequence length="369" mass="40199">MWNVAMSCPRCRALKRRESHRCACSFCRTEWGSDSPDGKAAAESGAHLLEIFDGDVVLHTVVTDIPPEKREVDQAPNAFLQEVRGHEAPLGCSSPCPAWNGACQSAIEPEASSQLWKLVFSEPSAEALRSLDTFADSWTPDQSGGGLARLPLAPILLLFPSSCVAAFPIAPFLAPFCNEGGSFSQRGYCKDLTLLRCEKGQRAFALTPLSDWDIWSPPPAANRLSCVVEQLDFQQVNIDKLESSLGKLQANSEKCLLQIGELVPGKLVGPTTARSSFHREATVAKTTRQKTLCDEGPGSAGPLFFPPSSPGWGCGSGHFSDTKNQLDLDRTREDGHIHRDIFREPKRAKPLSVERLPLVPIPLRALIQS</sequence>
<reference evidence="1" key="1">
    <citation type="submission" date="2021-02" db="EMBL/GenBank/DDBJ databases">
        <authorList>
            <person name="Dougan E. K."/>
            <person name="Rhodes N."/>
            <person name="Thang M."/>
            <person name="Chan C."/>
        </authorList>
    </citation>
    <scope>NUCLEOTIDE SEQUENCE</scope>
</reference>
<dbReference type="EMBL" id="CAJNDS010002064">
    <property type="protein sequence ID" value="CAE7299936.1"/>
    <property type="molecule type" value="Genomic_DNA"/>
</dbReference>
<gene>
    <name evidence="1" type="ORF">SNAT2548_LOCUS15782</name>
</gene>
<protein>
    <submittedName>
        <fullName evidence="1">Uncharacterized protein</fullName>
    </submittedName>
</protein>
<dbReference type="AlphaFoldDB" id="A0A812NN69"/>
<accession>A0A812NN69</accession>
<comment type="caution">
    <text evidence="1">The sequence shown here is derived from an EMBL/GenBank/DDBJ whole genome shotgun (WGS) entry which is preliminary data.</text>
</comment>
<organism evidence="1 2">
    <name type="scientific">Symbiodinium natans</name>
    <dbReference type="NCBI Taxonomy" id="878477"/>
    <lineage>
        <taxon>Eukaryota</taxon>
        <taxon>Sar</taxon>
        <taxon>Alveolata</taxon>
        <taxon>Dinophyceae</taxon>
        <taxon>Suessiales</taxon>
        <taxon>Symbiodiniaceae</taxon>
        <taxon>Symbiodinium</taxon>
    </lineage>
</organism>
<dbReference type="Proteomes" id="UP000604046">
    <property type="component" value="Unassembled WGS sequence"/>
</dbReference>
<name>A0A812NN69_9DINO</name>
<evidence type="ECO:0000313" key="1">
    <source>
        <dbReference type="EMBL" id="CAE7299936.1"/>
    </source>
</evidence>